<dbReference type="KEGG" id="mbr:MONBRDRAFT_37798"/>
<dbReference type="GeneID" id="5892723"/>
<dbReference type="FunCoup" id="A9V3G5">
    <property type="interactions" value="884"/>
</dbReference>
<dbReference type="Gene3D" id="1.10.1000.11">
    <property type="entry name" value="Arf Nucleotide-binding Site Opener,domain 2"/>
    <property type="match status" value="1"/>
</dbReference>
<dbReference type="InterPro" id="IPR001849">
    <property type="entry name" value="PH_domain"/>
</dbReference>
<dbReference type="SMART" id="SM00233">
    <property type="entry name" value="PH"/>
    <property type="match status" value="1"/>
</dbReference>
<dbReference type="AlphaFoldDB" id="A9V3G5"/>
<proteinExistence type="predicted"/>
<evidence type="ECO:0000259" key="2">
    <source>
        <dbReference type="PROSITE" id="PS50190"/>
    </source>
</evidence>
<dbReference type="Proteomes" id="UP000001357">
    <property type="component" value="Unassembled WGS sequence"/>
</dbReference>
<sequence>MENDPGLTPVDPSQEEALLEKLDKNGITFFQQLRRKKKDCMSAILALRAELAECEQRIQEEQEKLGIEDDGLDRKAILNRGIVIFNEKPNKGIAYLTEENYFEAGGTAHEVAEFLSNTSDLTKQAIGDYLGENKEFNLAVLDEFVGLHSFHDLNFDTALRRYLWSFRLPGESQKIDRMMETFAKHYCQANPNVFHSTDGGFILAFATIMLNTSLHNPSVAHKPSLDEFVSMNRGIDEGKDIDRPLLEEIYASIAKTPFKIPDDDEGLSIMFFNPAKSGYLKKEGGTKKTWKDRWVVLKDSCLYYFRDKDDESPSGIIPLLDVRAHLVADDKGKKAPKGPGFFFELVGADDGMGGTLPIKGCKTNSKGMVVQGNHDRYLFRAETQHEAEEWVHGIMASVTRQPFFSMRRHSSRSGLPMAEATP</sequence>
<dbReference type="eggNOG" id="KOG0930">
    <property type="taxonomic scope" value="Eukaryota"/>
</dbReference>
<dbReference type="RefSeq" id="XP_001747441.1">
    <property type="nucleotide sequence ID" value="XM_001747389.1"/>
</dbReference>
<dbReference type="Pfam" id="PF01369">
    <property type="entry name" value="Sec7"/>
    <property type="match status" value="1"/>
</dbReference>
<dbReference type="Gene3D" id="1.10.220.20">
    <property type="match status" value="1"/>
</dbReference>
<name>A9V3G5_MONBE</name>
<dbReference type="Pfam" id="PF00169">
    <property type="entry name" value="PH"/>
    <property type="match status" value="1"/>
</dbReference>
<feature type="domain" description="SEC7" evidence="2">
    <location>
        <begin position="73"/>
        <end position="256"/>
    </location>
</feature>
<dbReference type="GO" id="GO:0005085">
    <property type="term" value="F:guanyl-nucleotide exchange factor activity"/>
    <property type="evidence" value="ECO:0000318"/>
    <property type="project" value="GO_Central"/>
</dbReference>
<dbReference type="PANTHER" id="PTHR10663">
    <property type="entry name" value="GUANYL-NUCLEOTIDE EXCHANGE FACTOR"/>
    <property type="match status" value="1"/>
</dbReference>
<gene>
    <name evidence="3" type="ORF">MONBRDRAFT_37798</name>
</gene>
<dbReference type="SUPFAM" id="SSF50729">
    <property type="entry name" value="PH domain-like"/>
    <property type="match status" value="1"/>
</dbReference>
<dbReference type="PROSITE" id="PS50190">
    <property type="entry name" value="SEC7"/>
    <property type="match status" value="1"/>
</dbReference>
<dbReference type="GO" id="GO:0032012">
    <property type="term" value="P:regulation of ARF protein signal transduction"/>
    <property type="evidence" value="ECO:0007669"/>
    <property type="project" value="InterPro"/>
</dbReference>
<evidence type="ECO:0000259" key="1">
    <source>
        <dbReference type="PROSITE" id="PS50003"/>
    </source>
</evidence>
<evidence type="ECO:0000313" key="4">
    <source>
        <dbReference type="Proteomes" id="UP000001357"/>
    </source>
</evidence>
<keyword evidence="4" id="KW-1185">Reference proteome</keyword>
<dbReference type="CDD" id="cd00171">
    <property type="entry name" value="Sec7"/>
    <property type="match status" value="1"/>
</dbReference>
<dbReference type="InParanoid" id="A9V3G5"/>
<dbReference type="OMA" id="LYNPNCK"/>
<dbReference type="Gene3D" id="2.30.29.30">
    <property type="entry name" value="Pleckstrin-homology domain (PH domain)/Phosphotyrosine-binding domain (PTB)"/>
    <property type="match status" value="1"/>
</dbReference>
<dbReference type="SMART" id="SM00222">
    <property type="entry name" value="Sec7"/>
    <property type="match status" value="1"/>
</dbReference>
<dbReference type="EMBL" id="CH991557">
    <property type="protein sequence ID" value="EDQ87908.1"/>
    <property type="molecule type" value="Genomic_DNA"/>
</dbReference>
<dbReference type="FunFam" id="1.10.1000.11:FF:000002">
    <property type="entry name" value="Cytohesin 1"/>
    <property type="match status" value="1"/>
</dbReference>
<dbReference type="SUPFAM" id="SSF48425">
    <property type="entry name" value="Sec7 domain"/>
    <property type="match status" value="1"/>
</dbReference>
<protein>
    <submittedName>
        <fullName evidence="3">Uncharacterized protein</fullName>
    </submittedName>
</protein>
<accession>A9V3G5</accession>
<dbReference type="STRING" id="81824.A9V3G5"/>
<dbReference type="InterPro" id="IPR000904">
    <property type="entry name" value="Sec7_dom"/>
</dbReference>
<dbReference type="PROSITE" id="PS50003">
    <property type="entry name" value="PH_DOMAIN"/>
    <property type="match status" value="1"/>
</dbReference>
<evidence type="ECO:0000313" key="3">
    <source>
        <dbReference type="EMBL" id="EDQ87908.1"/>
    </source>
</evidence>
<dbReference type="PANTHER" id="PTHR10663:SF402">
    <property type="entry name" value="MIP16918P"/>
    <property type="match status" value="1"/>
</dbReference>
<dbReference type="InterPro" id="IPR035999">
    <property type="entry name" value="Sec7_dom_sf"/>
</dbReference>
<dbReference type="InterPro" id="IPR011993">
    <property type="entry name" value="PH-like_dom_sf"/>
</dbReference>
<feature type="domain" description="PH" evidence="1">
    <location>
        <begin position="273"/>
        <end position="399"/>
    </location>
</feature>
<organism evidence="3 4">
    <name type="scientific">Monosiga brevicollis</name>
    <name type="common">Choanoflagellate</name>
    <dbReference type="NCBI Taxonomy" id="81824"/>
    <lineage>
        <taxon>Eukaryota</taxon>
        <taxon>Choanoflagellata</taxon>
        <taxon>Craspedida</taxon>
        <taxon>Salpingoecidae</taxon>
        <taxon>Monosiga</taxon>
    </lineage>
</organism>
<dbReference type="InterPro" id="IPR023394">
    <property type="entry name" value="Sec7_C_sf"/>
</dbReference>
<reference evidence="3 4" key="1">
    <citation type="journal article" date="2008" name="Nature">
        <title>The genome of the choanoflagellate Monosiga brevicollis and the origin of metazoans.</title>
        <authorList>
            <consortium name="JGI Sequencing"/>
            <person name="King N."/>
            <person name="Westbrook M.J."/>
            <person name="Young S.L."/>
            <person name="Kuo A."/>
            <person name="Abedin M."/>
            <person name="Chapman J."/>
            <person name="Fairclough S."/>
            <person name="Hellsten U."/>
            <person name="Isogai Y."/>
            <person name="Letunic I."/>
            <person name="Marr M."/>
            <person name="Pincus D."/>
            <person name="Putnam N."/>
            <person name="Rokas A."/>
            <person name="Wright K.J."/>
            <person name="Zuzow R."/>
            <person name="Dirks W."/>
            <person name="Good M."/>
            <person name="Goodstein D."/>
            <person name="Lemons D."/>
            <person name="Li W."/>
            <person name="Lyons J.B."/>
            <person name="Morris A."/>
            <person name="Nichols S."/>
            <person name="Richter D.J."/>
            <person name="Salamov A."/>
            <person name="Bork P."/>
            <person name="Lim W.A."/>
            <person name="Manning G."/>
            <person name="Miller W.T."/>
            <person name="McGinnis W."/>
            <person name="Shapiro H."/>
            <person name="Tjian R."/>
            <person name="Grigoriev I.V."/>
            <person name="Rokhsar D."/>
        </authorList>
    </citation>
    <scope>NUCLEOTIDE SEQUENCE [LARGE SCALE GENOMIC DNA]</scope>
    <source>
        <strain evidence="4">MX1 / ATCC 50154</strain>
    </source>
</reference>